<dbReference type="EMBL" id="BAAARV010000027">
    <property type="protein sequence ID" value="GAA2349024.1"/>
    <property type="molecule type" value="Genomic_DNA"/>
</dbReference>
<dbReference type="Proteomes" id="UP001501444">
    <property type="component" value="Unassembled WGS sequence"/>
</dbReference>
<dbReference type="InterPro" id="IPR055582">
    <property type="entry name" value="DUF7158"/>
</dbReference>
<name>A0ABN3GD57_9ACTN</name>
<comment type="caution">
    <text evidence="1">The sequence shown here is derived from an EMBL/GenBank/DDBJ whole genome shotgun (WGS) entry which is preliminary data.</text>
</comment>
<gene>
    <name evidence="1" type="ORF">GCM10010170_038020</name>
</gene>
<protein>
    <submittedName>
        <fullName evidence="1">Malonyl CoA-ACP transacylase</fullName>
    </submittedName>
</protein>
<evidence type="ECO:0000313" key="1">
    <source>
        <dbReference type="EMBL" id="GAA2349024.1"/>
    </source>
</evidence>
<accession>A0ABN3GD57</accession>
<dbReference type="Pfam" id="PF23716">
    <property type="entry name" value="DUF7158"/>
    <property type="match status" value="1"/>
</dbReference>
<evidence type="ECO:0000313" key="2">
    <source>
        <dbReference type="Proteomes" id="UP001501444"/>
    </source>
</evidence>
<organism evidence="1 2">
    <name type="scientific">Dactylosporangium salmoneum</name>
    <dbReference type="NCBI Taxonomy" id="53361"/>
    <lineage>
        <taxon>Bacteria</taxon>
        <taxon>Bacillati</taxon>
        <taxon>Actinomycetota</taxon>
        <taxon>Actinomycetes</taxon>
        <taxon>Micromonosporales</taxon>
        <taxon>Micromonosporaceae</taxon>
        <taxon>Dactylosporangium</taxon>
    </lineage>
</organism>
<reference evidence="1 2" key="1">
    <citation type="journal article" date="2019" name="Int. J. Syst. Evol. Microbiol.">
        <title>The Global Catalogue of Microorganisms (GCM) 10K type strain sequencing project: providing services to taxonomists for standard genome sequencing and annotation.</title>
        <authorList>
            <consortium name="The Broad Institute Genomics Platform"/>
            <consortium name="The Broad Institute Genome Sequencing Center for Infectious Disease"/>
            <person name="Wu L."/>
            <person name="Ma J."/>
        </authorList>
    </citation>
    <scope>NUCLEOTIDE SEQUENCE [LARGE SCALE GENOMIC DNA]</scope>
    <source>
        <strain evidence="1 2">JCM 3272</strain>
    </source>
</reference>
<keyword evidence="2" id="KW-1185">Reference proteome</keyword>
<proteinExistence type="predicted"/>
<dbReference type="RefSeq" id="WP_344613751.1">
    <property type="nucleotide sequence ID" value="NZ_BAAARV010000027.1"/>
</dbReference>
<sequence length="184" mass="19671">MSAVAAWVAGRPIPVAGVDARIAALRAGPYAARLPDPHTAEARTMRRWMVQVLATEAVVEHEAGRLGLTADGSPPAAVTLADALRTGGVAAAVTAAHPLAGPLRDRVAPPGPVTGERDYYDRNRDRYPGSFEEAHAPIAALLGAHERDQRFARWLEERCAALVRLEPGFEHPGDPSHPDATHRH</sequence>